<evidence type="ECO:0000256" key="9">
    <source>
        <dbReference type="ARBA" id="ARBA00023004"/>
    </source>
</evidence>
<evidence type="ECO:0000256" key="6">
    <source>
        <dbReference type="ARBA" id="ARBA00022723"/>
    </source>
</evidence>
<dbReference type="PROSITE" id="PS00086">
    <property type="entry name" value="CYTOCHROME_P450"/>
    <property type="match status" value="1"/>
</dbReference>
<evidence type="ECO:0000256" key="2">
    <source>
        <dbReference type="ARBA" id="ARBA00004167"/>
    </source>
</evidence>
<dbReference type="PRINTS" id="PR00463">
    <property type="entry name" value="EP450I"/>
</dbReference>
<keyword evidence="15" id="KW-1185">Reference proteome</keyword>
<dbReference type="PANTHER" id="PTHR47944:SF17">
    <property type="entry name" value="3,9-DIHYDROXYPTEROCARPAN 6A-MONOOXYGENASE"/>
    <property type="match status" value="1"/>
</dbReference>
<evidence type="ECO:0000313" key="14">
    <source>
        <dbReference type="EMBL" id="KAJ0988142.1"/>
    </source>
</evidence>
<name>A0A9D5HU30_9LILI</name>
<dbReference type="InterPro" id="IPR017972">
    <property type="entry name" value="Cyt_P450_CS"/>
</dbReference>
<dbReference type="OrthoDB" id="1103324at2759"/>
<gene>
    <name evidence="14" type="ORF">J5N97_006498</name>
</gene>
<evidence type="ECO:0000256" key="4">
    <source>
        <dbReference type="ARBA" id="ARBA00022617"/>
    </source>
</evidence>
<dbReference type="GO" id="GO:0020037">
    <property type="term" value="F:heme binding"/>
    <property type="evidence" value="ECO:0007669"/>
    <property type="project" value="InterPro"/>
</dbReference>
<reference evidence="14" key="2">
    <citation type="journal article" date="2022" name="Hortic Res">
        <title>The genome of Dioscorea zingiberensis sheds light on the biosynthesis, origin and evolution of the medicinally important diosgenin saponins.</title>
        <authorList>
            <person name="Li Y."/>
            <person name="Tan C."/>
            <person name="Li Z."/>
            <person name="Guo J."/>
            <person name="Li S."/>
            <person name="Chen X."/>
            <person name="Wang C."/>
            <person name="Dai X."/>
            <person name="Yang H."/>
            <person name="Song W."/>
            <person name="Hou L."/>
            <person name="Xu J."/>
            <person name="Tong Z."/>
            <person name="Xu A."/>
            <person name="Yuan X."/>
            <person name="Wang W."/>
            <person name="Yang Q."/>
            <person name="Chen L."/>
            <person name="Sun Z."/>
            <person name="Wang K."/>
            <person name="Pan B."/>
            <person name="Chen J."/>
            <person name="Bao Y."/>
            <person name="Liu F."/>
            <person name="Qi X."/>
            <person name="Gang D.R."/>
            <person name="Wen J."/>
            <person name="Li J."/>
        </authorList>
    </citation>
    <scope>NUCLEOTIDE SEQUENCE</scope>
    <source>
        <strain evidence="14">Dzin_1.0</strain>
    </source>
</reference>
<dbReference type="InterPro" id="IPR001128">
    <property type="entry name" value="Cyt_P450"/>
</dbReference>
<dbReference type="GO" id="GO:0005506">
    <property type="term" value="F:iron ion binding"/>
    <property type="evidence" value="ECO:0007669"/>
    <property type="project" value="InterPro"/>
</dbReference>
<keyword evidence="6 12" id="KW-0479">Metal-binding</keyword>
<evidence type="ECO:0000256" key="7">
    <source>
        <dbReference type="ARBA" id="ARBA00022989"/>
    </source>
</evidence>
<sequence>MSRRCSETDGEAEEVRKVVEETAELTGKFNLADYISFCKNLDLQGFDKRLEDVRRRFDGMMEGILKEKKTLRKEVAGGGAAVKDILDILLDIYEDDKAEMKISMENIKAFIMDIFAAGTDTSAITIEWALAELINNPWILEKVREEIDKVVGKSRLVTEKDVQSLPYLQAIVKETLRLHPTGPMTVRESTKECKINGYDIPAKTTLFVNTWAIGRDPNYWKEPLKFMPERFMAERGCDAAIDVRGQHFHMLPFGSGRRVCPGASLALHVVQAGLAAIVQCFDWEVAGGGPVDMSEGPGLTLPRAKPLVCMPVLRLKRLPLP</sequence>
<keyword evidence="11" id="KW-0472">Membrane</keyword>
<evidence type="ECO:0000256" key="13">
    <source>
        <dbReference type="RuleBase" id="RU000461"/>
    </source>
</evidence>
<dbReference type="PANTHER" id="PTHR47944">
    <property type="entry name" value="CYTOCHROME P450 98A9"/>
    <property type="match status" value="1"/>
</dbReference>
<comment type="caution">
    <text evidence="14">The sequence shown here is derived from an EMBL/GenBank/DDBJ whole genome shotgun (WGS) entry which is preliminary data.</text>
</comment>
<dbReference type="SUPFAM" id="SSF48264">
    <property type="entry name" value="Cytochrome P450"/>
    <property type="match status" value="1"/>
</dbReference>
<evidence type="ECO:0000256" key="3">
    <source>
        <dbReference type="ARBA" id="ARBA00010617"/>
    </source>
</evidence>
<evidence type="ECO:0000256" key="8">
    <source>
        <dbReference type="ARBA" id="ARBA00023002"/>
    </source>
</evidence>
<dbReference type="FunFam" id="1.10.630.10:FF:000235">
    <property type="entry name" value="Cytochrome P450 family 93 subfamily D polypeptide 1"/>
    <property type="match status" value="1"/>
</dbReference>
<keyword evidence="7" id="KW-1133">Transmembrane helix</keyword>
<dbReference type="GO" id="GO:0016705">
    <property type="term" value="F:oxidoreductase activity, acting on paired donors, with incorporation or reduction of molecular oxygen"/>
    <property type="evidence" value="ECO:0007669"/>
    <property type="project" value="InterPro"/>
</dbReference>
<dbReference type="InterPro" id="IPR002401">
    <property type="entry name" value="Cyt_P450_E_grp-I"/>
</dbReference>
<dbReference type="EMBL" id="JAGGNH010000001">
    <property type="protein sequence ID" value="KAJ0988142.1"/>
    <property type="molecule type" value="Genomic_DNA"/>
</dbReference>
<evidence type="ECO:0000256" key="11">
    <source>
        <dbReference type="ARBA" id="ARBA00023136"/>
    </source>
</evidence>
<organism evidence="14 15">
    <name type="scientific">Dioscorea zingiberensis</name>
    <dbReference type="NCBI Taxonomy" id="325984"/>
    <lineage>
        <taxon>Eukaryota</taxon>
        <taxon>Viridiplantae</taxon>
        <taxon>Streptophyta</taxon>
        <taxon>Embryophyta</taxon>
        <taxon>Tracheophyta</taxon>
        <taxon>Spermatophyta</taxon>
        <taxon>Magnoliopsida</taxon>
        <taxon>Liliopsida</taxon>
        <taxon>Dioscoreales</taxon>
        <taxon>Dioscoreaceae</taxon>
        <taxon>Dioscorea</taxon>
    </lineage>
</organism>
<dbReference type="PRINTS" id="PR00385">
    <property type="entry name" value="P450"/>
</dbReference>
<keyword evidence="9 12" id="KW-0408">Iron</keyword>
<proteinExistence type="inferred from homology"/>
<comment type="subcellular location">
    <subcellularLocation>
        <location evidence="2">Membrane</location>
        <topology evidence="2">Single-pass membrane protein</topology>
    </subcellularLocation>
</comment>
<keyword evidence="4 12" id="KW-0349">Heme</keyword>
<keyword evidence="10 13" id="KW-0503">Monooxygenase</keyword>
<comment type="cofactor">
    <cofactor evidence="1 12">
        <name>heme</name>
        <dbReference type="ChEBI" id="CHEBI:30413"/>
    </cofactor>
</comment>
<dbReference type="GO" id="GO:0016020">
    <property type="term" value="C:membrane"/>
    <property type="evidence" value="ECO:0007669"/>
    <property type="project" value="UniProtKB-SubCell"/>
</dbReference>
<evidence type="ECO:0000313" key="15">
    <source>
        <dbReference type="Proteomes" id="UP001085076"/>
    </source>
</evidence>
<evidence type="ECO:0000256" key="1">
    <source>
        <dbReference type="ARBA" id="ARBA00001971"/>
    </source>
</evidence>
<evidence type="ECO:0000256" key="5">
    <source>
        <dbReference type="ARBA" id="ARBA00022692"/>
    </source>
</evidence>
<evidence type="ECO:0000256" key="12">
    <source>
        <dbReference type="PIRSR" id="PIRSR602401-1"/>
    </source>
</evidence>
<reference evidence="14" key="1">
    <citation type="submission" date="2021-03" db="EMBL/GenBank/DDBJ databases">
        <authorList>
            <person name="Li Z."/>
            <person name="Yang C."/>
        </authorList>
    </citation>
    <scope>NUCLEOTIDE SEQUENCE</scope>
    <source>
        <strain evidence="14">Dzin_1.0</strain>
        <tissue evidence="14">Leaf</tissue>
    </source>
</reference>
<dbReference type="Proteomes" id="UP001085076">
    <property type="component" value="Miscellaneous, Linkage group lg01"/>
</dbReference>
<accession>A0A9D5HU30</accession>
<protein>
    <submittedName>
        <fullName evidence="14">Uncharacterized protein</fullName>
    </submittedName>
</protein>
<feature type="binding site" description="axial binding residue" evidence="12">
    <location>
        <position position="260"/>
    </location>
    <ligand>
        <name>heme</name>
        <dbReference type="ChEBI" id="CHEBI:30413"/>
    </ligand>
    <ligandPart>
        <name>Fe</name>
        <dbReference type="ChEBI" id="CHEBI:18248"/>
    </ligandPart>
</feature>
<dbReference type="Pfam" id="PF00067">
    <property type="entry name" value="p450"/>
    <property type="match status" value="1"/>
</dbReference>
<dbReference type="GO" id="GO:0004497">
    <property type="term" value="F:monooxygenase activity"/>
    <property type="evidence" value="ECO:0007669"/>
    <property type="project" value="UniProtKB-KW"/>
</dbReference>
<dbReference type="Gene3D" id="1.10.630.10">
    <property type="entry name" value="Cytochrome P450"/>
    <property type="match status" value="1"/>
</dbReference>
<keyword evidence="5" id="KW-0812">Transmembrane</keyword>
<dbReference type="InterPro" id="IPR036396">
    <property type="entry name" value="Cyt_P450_sf"/>
</dbReference>
<comment type="similarity">
    <text evidence="3 13">Belongs to the cytochrome P450 family.</text>
</comment>
<dbReference type="AlphaFoldDB" id="A0A9D5HU30"/>
<keyword evidence="8 13" id="KW-0560">Oxidoreductase</keyword>
<evidence type="ECO:0000256" key="10">
    <source>
        <dbReference type="ARBA" id="ARBA00023033"/>
    </source>
</evidence>